<feature type="compositionally biased region" description="Polar residues" evidence="9">
    <location>
        <begin position="1403"/>
        <end position="1416"/>
    </location>
</feature>
<organism evidence="12 13">
    <name type="scientific">Coccidioides immitis RMSCC 2394</name>
    <dbReference type="NCBI Taxonomy" id="404692"/>
    <lineage>
        <taxon>Eukaryota</taxon>
        <taxon>Fungi</taxon>
        <taxon>Dikarya</taxon>
        <taxon>Ascomycota</taxon>
        <taxon>Pezizomycotina</taxon>
        <taxon>Eurotiomycetes</taxon>
        <taxon>Eurotiomycetidae</taxon>
        <taxon>Onygenales</taxon>
        <taxon>Onygenaceae</taxon>
        <taxon>Coccidioides</taxon>
    </lineage>
</organism>
<keyword evidence="3" id="KW-0227">DNA damage</keyword>
<gene>
    <name evidence="12" type="ORF">CIRG_08873</name>
</gene>
<dbReference type="Proteomes" id="UP000054565">
    <property type="component" value="Unassembled WGS sequence"/>
</dbReference>
<keyword evidence="4" id="KW-0156">Chromatin regulator</keyword>
<feature type="compositionally biased region" description="Polar residues" evidence="9">
    <location>
        <begin position="239"/>
        <end position="268"/>
    </location>
</feature>
<dbReference type="GO" id="GO:0006325">
    <property type="term" value="P:chromatin organization"/>
    <property type="evidence" value="ECO:0007669"/>
    <property type="project" value="UniProtKB-KW"/>
</dbReference>
<feature type="region of interest" description="Disordered" evidence="9">
    <location>
        <begin position="750"/>
        <end position="782"/>
    </location>
</feature>
<dbReference type="OrthoDB" id="5364245at2759"/>
<dbReference type="InterPro" id="IPR009057">
    <property type="entry name" value="Homeodomain-like_sf"/>
</dbReference>
<dbReference type="Gene3D" id="1.10.10.60">
    <property type="entry name" value="Homeodomain-like"/>
    <property type="match status" value="1"/>
</dbReference>
<feature type="region of interest" description="Disordered" evidence="9">
    <location>
        <begin position="374"/>
        <end position="494"/>
    </location>
</feature>
<feature type="domain" description="HSA" evidence="11">
    <location>
        <begin position="566"/>
        <end position="641"/>
    </location>
</feature>
<evidence type="ECO:0000256" key="6">
    <source>
        <dbReference type="ARBA" id="ARBA00023242"/>
    </source>
</evidence>
<dbReference type="PROSITE" id="PS51204">
    <property type="entry name" value="HSA"/>
    <property type="match status" value="1"/>
</dbReference>
<feature type="region of interest" description="Disordered" evidence="9">
    <location>
        <begin position="633"/>
        <end position="652"/>
    </location>
</feature>
<comment type="function">
    <text evidence="7">Component of the NuA4 histone acetyltransferase complex which is involved in transcriptional activation of selected genes principally by acetylation of nucleosomal histone H4 and H2A. The NuA4 complex is also involved in DNA repair.</text>
</comment>
<evidence type="ECO:0000259" key="10">
    <source>
        <dbReference type="PROSITE" id="PS50090"/>
    </source>
</evidence>
<dbReference type="SMART" id="SM00573">
    <property type="entry name" value="HSA"/>
    <property type="match status" value="1"/>
</dbReference>
<dbReference type="GO" id="GO:0005634">
    <property type="term" value="C:nucleus"/>
    <property type="evidence" value="ECO:0007669"/>
    <property type="project" value="UniProtKB-SubCell"/>
</dbReference>
<dbReference type="SUPFAM" id="SSF46689">
    <property type="entry name" value="Homeodomain-like"/>
    <property type="match status" value="1"/>
</dbReference>
<dbReference type="PROSITE" id="PS50090">
    <property type="entry name" value="MYB_LIKE"/>
    <property type="match status" value="1"/>
</dbReference>
<feature type="compositionally biased region" description="Polar residues" evidence="9">
    <location>
        <begin position="195"/>
        <end position="230"/>
    </location>
</feature>
<dbReference type="EMBL" id="DS028098">
    <property type="protein sequence ID" value="KMP09192.1"/>
    <property type="molecule type" value="Genomic_DNA"/>
</dbReference>
<comment type="subcellular location">
    <subcellularLocation>
        <location evidence="1">Nucleus</location>
    </subcellularLocation>
</comment>
<evidence type="ECO:0000256" key="3">
    <source>
        <dbReference type="ARBA" id="ARBA00022763"/>
    </source>
</evidence>
<evidence type="ECO:0000256" key="9">
    <source>
        <dbReference type="SAM" id="MobiDB-lite"/>
    </source>
</evidence>
<feature type="region of interest" description="Disordered" evidence="9">
    <location>
        <begin position="1039"/>
        <end position="1079"/>
    </location>
</feature>
<dbReference type="GO" id="GO:0035267">
    <property type="term" value="C:NuA4 histone acetyltransferase complex"/>
    <property type="evidence" value="ECO:0007669"/>
    <property type="project" value="TreeGrafter"/>
</dbReference>
<proteinExistence type="inferred from homology"/>
<feature type="domain" description="Myb-like" evidence="10">
    <location>
        <begin position="821"/>
        <end position="877"/>
    </location>
</feature>
<sequence>MLRDELLKAKNDEIERCVQSRKRKLSELYFATVACLGTKISLQSEQYRRQEAAFLDANEITKGRFYDQGTLPLRPNVATAHAEVPSDHTVRHAPRQHGPDGQSESRNLSPVEGAPSGVNGPDTPDKLGKEVVAAYPRVDLAQAITTPKLQPGVSSLQSLGRPPKLDGVHSGTLQESAASPPQPPQFYPSPLSSQKQAPSDSANASPEDNQTPPTQTAISEAQKPRSTSIALPQDAAPSSPVSTGQSSVHTSATDRSPASTSTEESITYQEATAKFREEPLSQTSGYEVAITSKVPSTPDEQLKFEAAMSNASITPKPRHDEVRQEQLSTNVSPIGAASNIVSNQAGENAAVLTPSETPVAQRAVSELVEPALSTASETLKKSPSVTSAPEPISRPERMTTRVSSGAIRHKSVSEILGETPRSPASPTDRSPSDKLSRERTASPRSQVSTTESQLQMKERRDRKGRSKLSTVVFPKPASPEKQKLLTLSSQTDAPSANDQDDYLYLLFLVKAYFPPRGMHLSTLIATAHKTLSTANHMTDYAEQANTRTLKRLYQLQHSGRWPLRQLQRSPEPPRSAAHWDIFLDHVKWMRMDFREERKWKIAAAKNCADWCAEYVASSEEDRTTLRIKVRPQPTDTEIASKAAPPAEEHPTPDLIPCADDDSVSDGFNDEFQPDLDYGVVPAAVFSLPSDEFTFRMEKTVAAEKILDELPLYTPARILPGTNKPSFEESPDAVWKKEIAPVSKWIDGKIRFTGEGPPRKKSRYDYDASDDEDGPDNSVDMTPEKNDVALFQPENKPIRDRVHPSHCFRPPTEYPMPSVGFYESRQSSQWTCAEDDELRRLVREYSYNWSLISSCMGSHSKFSSGAERRTPWECFERWIGFEGLPADMAKTPYFRAYTARLEAAQRTVLAQQQAAQQQQQQQHQQQQQNGNNNPTPQAFIRRRTTQPMRVERKRSSRHLTLLAGMRKLTQKREAALQKQQHGAHLASLRKANESNQPRPPISTPAEFSRMKFERELKYQEKQEQYRQQILAHQRAALAQRVAQQQQQNSNQQPLLNGIPRSSSAVSASSGMQGVPAGTPNGLPNGIPTNSGINQARPHTAMQGMPNGTPGSTPMPPGGMPLKMIPQPGLQPTMNARPGMPLSSNSDSARIIREANRVQEQQRLVQSRQQQHQFHNPQPFVQQVPHSSPNMTIPSVNSAPANGSMMGAFQAVSGVSSPSFHAPALSQGVSTASPRMNHPTPLSTNNQAMPTVSSIQNSIQRSHPNMTAEQANKLANERLQQYHQQQQRISQAALNAAAGNIGAMPAGFPIPHDTNSVQQQPLPPSNGVPSSAPPLQLPQTQGHSPLMRVQQPSQPNRLGVTNSPAMNGIVLQPSRSATPQNHRTGSGQSVPPGVQVPSVQAPGQKSSPRAPQAQISSG</sequence>
<dbReference type="SMART" id="SM00717">
    <property type="entry name" value="SANT"/>
    <property type="match status" value="1"/>
</dbReference>
<evidence type="ECO:0000313" key="13">
    <source>
        <dbReference type="Proteomes" id="UP000054565"/>
    </source>
</evidence>
<evidence type="ECO:0000256" key="2">
    <source>
        <dbReference type="ARBA" id="ARBA00008913"/>
    </source>
</evidence>
<comment type="similarity">
    <text evidence="2">Belongs to the EAF1 family.</text>
</comment>
<evidence type="ECO:0000256" key="4">
    <source>
        <dbReference type="ARBA" id="ARBA00022853"/>
    </source>
</evidence>
<feature type="compositionally biased region" description="Basic and acidic residues" evidence="9">
    <location>
        <begin position="430"/>
        <end position="441"/>
    </location>
</feature>
<dbReference type="InterPro" id="IPR014012">
    <property type="entry name" value="HSA_dom"/>
</dbReference>
<evidence type="ECO:0000256" key="5">
    <source>
        <dbReference type="ARBA" id="ARBA00023204"/>
    </source>
</evidence>
<feature type="compositionally biased region" description="Low complexity" evidence="9">
    <location>
        <begin position="913"/>
        <end position="927"/>
    </location>
</feature>
<accession>A0A0J7BG33</accession>
<feature type="compositionally biased region" description="Polar residues" evidence="9">
    <location>
        <begin position="485"/>
        <end position="494"/>
    </location>
</feature>
<dbReference type="Pfam" id="PF13921">
    <property type="entry name" value="Myb_DNA-bind_6"/>
    <property type="match status" value="1"/>
</dbReference>
<dbReference type="PANTHER" id="PTHR46459">
    <property type="entry name" value="E1A-BINDING PROTEIN P400-RELATED"/>
    <property type="match status" value="1"/>
</dbReference>
<feature type="compositionally biased region" description="Pro residues" evidence="9">
    <location>
        <begin position="1319"/>
        <end position="1334"/>
    </location>
</feature>
<protein>
    <recommendedName>
        <fullName evidence="8">Vacuolar import and degradation protein 21</fullName>
    </recommendedName>
</protein>
<keyword evidence="5" id="KW-0234">DNA repair</keyword>
<dbReference type="GO" id="GO:0003682">
    <property type="term" value="F:chromatin binding"/>
    <property type="evidence" value="ECO:0007669"/>
    <property type="project" value="TreeGrafter"/>
</dbReference>
<evidence type="ECO:0000256" key="8">
    <source>
        <dbReference type="ARBA" id="ARBA00029670"/>
    </source>
</evidence>
<evidence type="ECO:0000259" key="11">
    <source>
        <dbReference type="PROSITE" id="PS51204"/>
    </source>
</evidence>
<feature type="region of interest" description="Disordered" evidence="9">
    <location>
        <begin position="82"/>
        <end position="127"/>
    </location>
</feature>
<dbReference type="GO" id="GO:0006281">
    <property type="term" value="P:DNA repair"/>
    <property type="evidence" value="ECO:0007669"/>
    <property type="project" value="UniProtKB-KW"/>
</dbReference>
<feature type="region of interest" description="Disordered" evidence="9">
    <location>
        <begin position="913"/>
        <end position="1007"/>
    </location>
</feature>
<feature type="compositionally biased region" description="Polar residues" evidence="9">
    <location>
        <begin position="442"/>
        <end position="455"/>
    </location>
</feature>
<evidence type="ECO:0000256" key="7">
    <source>
        <dbReference type="ARBA" id="ARBA00025178"/>
    </source>
</evidence>
<name>A0A0J7BG33_COCIT</name>
<keyword evidence="6" id="KW-0539">Nucleus</keyword>
<reference evidence="13" key="1">
    <citation type="journal article" date="2010" name="Genome Res.">
        <title>Population genomic sequencing of Coccidioides fungi reveals recent hybridization and transposon control.</title>
        <authorList>
            <person name="Neafsey D.E."/>
            <person name="Barker B.M."/>
            <person name="Sharpton T.J."/>
            <person name="Stajich J.E."/>
            <person name="Park D.J."/>
            <person name="Whiston E."/>
            <person name="Hung C.-Y."/>
            <person name="McMahan C."/>
            <person name="White J."/>
            <person name="Sykes S."/>
            <person name="Heiman D."/>
            <person name="Young S."/>
            <person name="Zeng Q."/>
            <person name="Abouelleil A."/>
            <person name="Aftuck L."/>
            <person name="Bessette D."/>
            <person name="Brown A."/>
            <person name="FitzGerald M."/>
            <person name="Lui A."/>
            <person name="Macdonald J.P."/>
            <person name="Priest M."/>
            <person name="Orbach M.J."/>
            <person name="Galgiani J.N."/>
            <person name="Kirkland T.N."/>
            <person name="Cole G.T."/>
            <person name="Birren B.W."/>
            <person name="Henn M.R."/>
            <person name="Taylor J.W."/>
            <person name="Rounsley S.D."/>
        </authorList>
    </citation>
    <scope>NUCLEOTIDE SEQUENCE [LARGE SCALE GENOMIC DNA]</scope>
    <source>
        <strain evidence="13">RMSCC 2394</strain>
    </source>
</reference>
<dbReference type="Pfam" id="PF07529">
    <property type="entry name" value="HSA"/>
    <property type="match status" value="1"/>
</dbReference>
<feature type="compositionally biased region" description="Polar residues" evidence="9">
    <location>
        <begin position="1348"/>
        <end position="1363"/>
    </location>
</feature>
<feature type="region of interest" description="Disordered" evidence="9">
    <location>
        <begin position="151"/>
        <end position="268"/>
    </location>
</feature>
<dbReference type="InterPro" id="IPR001005">
    <property type="entry name" value="SANT/Myb"/>
</dbReference>
<feature type="region of interest" description="Disordered" evidence="9">
    <location>
        <begin position="1303"/>
        <end position="1416"/>
    </location>
</feature>
<feature type="compositionally biased region" description="Polar residues" evidence="9">
    <location>
        <begin position="1371"/>
        <end position="1382"/>
    </location>
</feature>
<feature type="compositionally biased region" description="Low complexity" evidence="9">
    <location>
        <begin position="1039"/>
        <end position="1068"/>
    </location>
</feature>
<dbReference type="CDD" id="cd00167">
    <property type="entry name" value="SANT"/>
    <property type="match status" value="1"/>
</dbReference>
<evidence type="ECO:0000313" key="12">
    <source>
        <dbReference type="EMBL" id="KMP09192.1"/>
    </source>
</evidence>
<feature type="compositionally biased region" description="Low complexity" evidence="9">
    <location>
        <begin position="1383"/>
        <end position="1402"/>
    </location>
</feature>
<feature type="compositionally biased region" description="Polar residues" evidence="9">
    <location>
        <begin position="374"/>
        <end position="387"/>
    </location>
</feature>
<evidence type="ECO:0000256" key="1">
    <source>
        <dbReference type="ARBA" id="ARBA00004123"/>
    </source>
</evidence>
<dbReference type="STRING" id="404692.A0A0J7BG33"/>
<dbReference type="PANTHER" id="PTHR46459:SF1">
    <property type="entry name" value="E1A-BINDING PROTEIN P400"/>
    <property type="match status" value="1"/>
</dbReference>